<dbReference type="Pfam" id="PF02911">
    <property type="entry name" value="Formyl_trans_C"/>
    <property type="match status" value="1"/>
</dbReference>
<dbReference type="SUPFAM" id="SSF50486">
    <property type="entry name" value="FMT C-terminal domain-like"/>
    <property type="match status" value="1"/>
</dbReference>
<dbReference type="EMBL" id="UINC01222563">
    <property type="protein sequence ID" value="SVE51401.1"/>
    <property type="molecule type" value="Genomic_DNA"/>
</dbReference>
<feature type="non-terminal residue" evidence="3">
    <location>
        <position position="232"/>
    </location>
</feature>
<reference evidence="3" key="1">
    <citation type="submission" date="2018-05" db="EMBL/GenBank/DDBJ databases">
        <authorList>
            <person name="Lanie J.A."/>
            <person name="Ng W.-L."/>
            <person name="Kazmierczak K.M."/>
            <person name="Andrzejewski T.M."/>
            <person name="Davidsen T.M."/>
            <person name="Wayne K.J."/>
            <person name="Tettelin H."/>
            <person name="Glass J.I."/>
            <person name="Rusch D."/>
            <person name="Podicherti R."/>
            <person name="Tsui H.-C.T."/>
            <person name="Winkler M.E."/>
        </authorList>
    </citation>
    <scope>NUCLEOTIDE SEQUENCE</scope>
</reference>
<dbReference type="GO" id="GO:0004479">
    <property type="term" value="F:methionyl-tRNA formyltransferase activity"/>
    <property type="evidence" value="ECO:0007669"/>
    <property type="project" value="TreeGrafter"/>
</dbReference>
<feature type="non-terminal residue" evidence="3">
    <location>
        <position position="1"/>
    </location>
</feature>
<dbReference type="InterPro" id="IPR036477">
    <property type="entry name" value="Formyl_transf_N_sf"/>
</dbReference>
<sequence length="232" mass="26421">ETDVVNKQSVLDFLEQQNSNVGFSVSCRSIIKSPIINFFKGRIYNIHPTLLPEEKGGGTFSWRILNNDDQISATLHLIDEGIDTGNILMQKKEKLRKVYPRPSDYMTRTNVLYKELIDSFLDQLPLILDLKGQTQSNLEGSYLPRLFTELHGAIDWSLDGSFIEKTIRAFSYPYPGAFTFYKEDKIQILESMFSEYSHGMHPLTHGKVISFDSNGYAKVIVRGGFLIVSKVL</sequence>
<dbReference type="InterPro" id="IPR002376">
    <property type="entry name" value="Formyl_transf_N"/>
</dbReference>
<proteinExistence type="predicted"/>
<dbReference type="AlphaFoldDB" id="A0A383E3W0"/>
<organism evidence="3">
    <name type="scientific">marine metagenome</name>
    <dbReference type="NCBI Taxonomy" id="408172"/>
    <lineage>
        <taxon>unclassified sequences</taxon>
        <taxon>metagenomes</taxon>
        <taxon>ecological metagenomes</taxon>
    </lineage>
</organism>
<dbReference type="PANTHER" id="PTHR11138">
    <property type="entry name" value="METHIONYL-TRNA FORMYLTRANSFERASE"/>
    <property type="match status" value="1"/>
</dbReference>
<dbReference type="InterPro" id="IPR011034">
    <property type="entry name" value="Formyl_transferase-like_C_sf"/>
</dbReference>
<evidence type="ECO:0000259" key="2">
    <source>
        <dbReference type="Pfam" id="PF02911"/>
    </source>
</evidence>
<gene>
    <name evidence="3" type="ORF">METZ01_LOCUS504255</name>
</gene>
<dbReference type="GO" id="GO:0005829">
    <property type="term" value="C:cytosol"/>
    <property type="evidence" value="ECO:0007669"/>
    <property type="project" value="TreeGrafter"/>
</dbReference>
<feature type="domain" description="Formyl transferase N-terminal" evidence="1">
    <location>
        <begin position="7"/>
        <end position="93"/>
    </location>
</feature>
<evidence type="ECO:0000259" key="1">
    <source>
        <dbReference type="Pfam" id="PF00551"/>
    </source>
</evidence>
<dbReference type="Gene3D" id="3.40.50.12230">
    <property type="match status" value="1"/>
</dbReference>
<evidence type="ECO:0000313" key="3">
    <source>
        <dbReference type="EMBL" id="SVE51401.1"/>
    </source>
</evidence>
<dbReference type="Pfam" id="PF00551">
    <property type="entry name" value="Formyl_trans_N"/>
    <property type="match status" value="1"/>
</dbReference>
<evidence type="ECO:0008006" key="4">
    <source>
        <dbReference type="Google" id="ProtNLM"/>
    </source>
</evidence>
<dbReference type="InterPro" id="IPR005793">
    <property type="entry name" value="Formyl_trans_C"/>
</dbReference>
<name>A0A383E3W0_9ZZZZ</name>
<accession>A0A383E3W0</accession>
<feature type="domain" description="Formyl transferase C-terminal" evidence="2">
    <location>
        <begin position="152"/>
        <end position="230"/>
    </location>
</feature>
<dbReference type="PANTHER" id="PTHR11138:SF5">
    <property type="entry name" value="METHIONYL-TRNA FORMYLTRANSFERASE, MITOCHONDRIAL"/>
    <property type="match status" value="1"/>
</dbReference>
<dbReference type="SUPFAM" id="SSF53328">
    <property type="entry name" value="Formyltransferase"/>
    <property type="match status" value="1"/>
</dbReference>
<protein>
    <recommendedName>
        <fullName evidence="4">Formyl transferase N-terminal domain-containing protein</fullName>
    </recommendedName>
</protein>